<dbReference type="PANTHER" id="PTHR35936">
    <property type="entry name" value="MEMBRANE-BOUND LYTIC MUREIN TRANSGLYCOSYLASE F"/>
    <property type="match status" value="1"/>
</dbReference>
<accession>A4BCT3</accession>
<organism evidence="5 6">
    <name type="scientific">Reinekea blandensis MED297</name>
    <dbReference type="NCBI Taxonomy" id="314283"/>
    <lineage>
        <taxon>Bacteria</taxon>
        <taxon>Pseudomonadati</taxon>
        <taxon>Pseudomonadota</taxon>
        <taxon>Gammaproteobacteria</taxon>
        <taxon>Oceanospirillales</taxon>
        <taxon>Saccharospirillaceae</taxon>
        <taxon>Reinekea</taxon>
    </lineage>
</organism>
<protein>
    <submittedName>
        <fullName evidence="5">ABC-type amino acid transport/signal transduction systems, periplasmic component/domain</fullName>
    </submittedName>
</protein>
<dbReference type="EMBL" id="AAOE01000006">
    <property type="protein sequence ID" value="EAR10015.1"/>
    <property type="molecule type" value="Genomic_DNA"/>
</dbReference>
<dbReference type="Proteomes" id="UP000005953">
    <property type="component" value="Unassembled WGS sequence"/>
</dbReference>
<comment type="caution">
    <text evidence="5">The sequence shown here is derived from an EMBL/GenBank/DDBJ whole genome shotgun (WGS) entry which is preliminary data.</text>
</comment>
<dbReference type="Pfam" id="PF00497">
    <property type="entry name" value="SBP_bac_3"/>
    <property type="match status" value="1"/>
</dbReference>
<evidence type="ECO:0000259" key="4">
    <source>
        <dbReference type="SMART" id="SM00062"/>
    </source>
</evidence>
<keyword evidence="6" id="KW-1185">Reference proteome</keyword>
<evidence type="ECO:0000256" key="1">
    <source>
        <dbReference type="ARBA" id="ARBA00010333"/>
    </source>
</evidence>
<dbReference type="RefSeq" id="WP_008045643.1">
    <property type="nucleotide sequence ID" value="NZ_CH724152.1"/>
</dbReference>
<dbReference type="STRING" id="314283.MED297_08001"/>
<dbReference type="SMART" id="SM00062">
    <property type="entry name" value="PBPb"/>
    <property type="match status" value="1"/>
</dbReference>
<dbReference type="Gene3D" id="3.40.190.10">
    <property type="entry name" value="Periplasmic binding protein-like II"/>
    <property type="match status" value="2"/>
</dbReference>
<dbReference type="PANTHER" id="PTHR35936:SF25">
    <property type="entry name" value="ABC TRANSPORTER SUBSTRATE-BINDING PROTEIN"/>
    <property type="match status" value="1"/>
</dbReference>
<feature type="domain" description="Solute-binding protein family 3/N-terminal" evidence="4">
    <location>
        <begin position="36"/>
        <end position="258"/>
    </location>
</feature>
<comment type="similarity">
    <text evidence="1">Belongs to the bacterial solute-binding protein 3 family.</text>
</comment>
<keyword evidence="2 3" id="KW-0732">Signal</keyword>
<feature type="chain" id="PRO_5002665183" evidence="3">
    <location>
        <begin position="35"/>
        <end position="266"/>
    </location>
</feature>
<feature type="signal peptide" evidence="3">
    <location>
        <begin position="1"/>
        <end position="34"/>
    </location>
</feature>
<evidence type="ECO:0000313" key="6">
    <source>
        <dbReference type="Proteomes" id="UP000005953"/>
    </source>
</evidence>
<dbReference type="OrthoDB" id="5562041at2"/>
<dbReference type="SUPFAM" id="SSF53850">
    <property type="entry name" value="Periplasmic binding protein-like II"/>
    <property type="match status" value="1"/>
</dbReference>
<name>A4BCT3_9GAMM</name>
<gene>
    <name evidence="5" type="ORF">MED297_08001</name>
</gene>
<evidence type="ECO:0000256" key="3">
    <source>
        <dbReference type="SAM" id="SignalP"/>
    </source>
</evidence>
<dbReference type="InterPro" id="IPR001638">
    <property type="entry name" value="Solute-binding_3/MltF_N"/>
</dbReference>
<dbReference type="HOGENOM" id="CLU_064076_3_0_6"/>
<reference evidence="5 6" key="1">
    <citation type="submission" date="2006-02" db="EMBL/GenBank/DDBJ databases">
        <authorList>
            <person name="Pinhassi J."/>
            <person name="Pedros-Alio C."/>
            <person name="Ferriera S."/>
            <person name="Johnson J."/>
            <person name="Kravitz S."/>
            <person name="Halpern A."/>
            <person name="Remington K."/>
            <person name="Beeson K."/>
            <person name="Tran B."/>
            <person name="Rogers Y.-H."/>
            <person name="Friedman R."/>
            <person name="Venter J.C."/>
        </authorList>
    </citation>
    <scope>NUCLEOTIDE SEQUENCE [LARGE SCALE GENOMIC DNA]</scope>
    <source>
        <strain evidence="5 6">MED297</strain>
    </source>
</reference>
<sequence>MHAASWTKRLRSVLLSCGSLLFTGWLSLAALAQAETVHLASGEWPPYTSESLPNGGPSTELVRKAFAEVGMDVEIDYFPWARSYEYVVNDHYDGSFTWQQTPKRLQEVLFSDPVLQHHFMLFHHKTLDLTWTDVSDLKPYLIAQVAGYSYGERFDDAVEQNQLMTTIVDFDIYALRMLAAQRVQLFPSEVNVAYWLMRNELEPQQSQILTHDPRPIHEETTAVIFNMSDRGRELQALFNQGLQRLKASGDYTEILTDAGMATGIVP</sequence>
<evidence type="ECO:0000256" key="2">
    <source>
        <dbReference type="ARBA" id="ARBA00022729"/>
    </source>
</evidence>
<dbReference type="AlphaFoldDB" id="A4BCT3"/>
<proteinExistence type="inferred from homology"/>
<evidence type="ECO:0000313" key="5">
    <source>
        <dbReference type="EMBL" id="EAR10015.1"/>
    </source>
</evidence>